<feature type="compositionally biased region" description="Polar residues" evidence="2">
    <location>
        <begin position="102"/>
        <end position="131"/>
    </location>
</feature>
<feature type="coiled-coil region" evidence="1">
    <location>
        <begin position="241"/>
        <end position="268"/>
    </location>
</feature>
<evidence type="ECO:0000313" key="4">
    <source>
        <dbReference type="EMBL" id="CAK5268789.1"/>
    </source>
</evidence>
<feature type="compositionally biased region" description="Low complexity" evidence="2">
    <location>
        <begin position="89"/>
        <end position="101"/>
    </location>
</feature>
<feature type="compositionally biased region" description="Pro residues" evidence="2">
    <location>
        <begin position="218"/>
        <end position="227"/>
    </location>
</feature>
<feature type="compositionally biased region" description="Pro residues" evidence="2">
    <location>
        <begin position="862"/>
        <end position="876"/>
    </location>
</feature>
<dbReference type="Proteomes" id="UP001295794">
    <property type="component" value="Unassembled WGS sequence"/>
</dbReference>
<dbReference type="SMART" id="SM00501">
    <property type="entry name" value="BRIGHT"/>
    <property type="match status" value="1"/>
</dbReference>
<dbReference type="InterPro" id="IPR036431">
    <property type="entry name" value="ARID_dom_sf"/>
</dbReference>
<comment type="caution">
    <text evidence="4">The sequence shown here is derived from an EMBL/GenBank/DDBJ whole genome shotgun (WGS) entry which is preliminary data.</text>
</comment>
<feature type="compositionally biased region" description="Basic and acidic residues" evidence="2">
    <location>
        <begin position="966"/>
        <end position="980"/>
    </location>
</feature>
<dbReference type="SMART" id="SM01014">
    <property type="entry name" value="ARID"/>
    <property type="match status" value="1"/>
</dbReference>
<dbReference type="AlphaFoldDB" id="A0AAD2H609"/>
<protein>
    <recommendedName>
        <fullName evidence="3">ARID domain-containing protein</fullName>
    </recommendedName>
</protein>
<feature type="compositionally biased region" description="Pro residues" evidence="2">
    <location>
        <begin position="827"/>
        <end position="839"/>
    </location>
</feature>
<keyword evidence="1" id="KW-0175">Coiled coil</keyword>
<feature type="compositionally biased region" description="Low complexity" evidence="2">
    <location>
        <begin position="799"/>
        <end position="826"/>
    </location>
</feature>
<feature type="compositionally biased region" description="Pro residues" evidence="2">
    <location>
        <begin position="784"/>
        <end position="798"/>
    </location>
</feature>
<proteinExistence type="predicted"/>
<feature type="compositionally biased region" description="Low complexity" evidence="2">
    <location>
        <begin position="934"/>
        <end position="944"/>
    </location>
</feature>
<dbReference type="GO" id="GO:0003677">
    <property type="term" value="F:DNA binding"/>
    <property type="evidence" value="ECO:0007669"/>
    <property type="project" value="InterPro"/>
</dbReference>
<feature type="region of interest" description="Disordered" evidence="2">
    <location>
        <begin position="81"/>
        <end position="131"/>
    </location>
</feature>
<feature type="compositionally biased region" description="Pro residues" evidence="2">
    <location>
        <begin position="370"/>
        <end position="383"/>
    </location>
</feature>
<dbReference type="EMBL" id="CAVNYO010000138">
    <property type="protein sequence ID" value="CAK5268789.1"/>
    <property type="molecule type" value="Genomic_DNA"/>
</dbReference>
<feature type="compositionally biased region" description="Polar residues" evidence="2">
    <location>
        <begin position="344"/>
        <end position="354"/>
    </location>
</feature>
<feature type="region of interest" description="Disordered" evidence="2">
    <location>
        <begin position="1033"/>
        <end position="1077"/>
    </location>
</feature>
<feature type="region of interest" description="Disordered" evidence="2">
    <location>
        <begin position="22"/>
        <end position="49"/>
    </location>
</feature>
<feature type="region of interest" description="Disordered" evidence="2">
    <location>
        <begin position="781"/>
        <end position="986"/>
    </location>
</feature>
<feature type="domain" description="ARID" evidence="3">
    <location>
        <begin position="405"/>
        <end position="508"/>
    </location>
</feature>
<evidence type="ECO:0000256" key="2">
    <source>
        <dbReference type="SAM" id="MobiDB-lite"/>
    </source>
</evidence>
<feature type="compositionally biased region" description="Basic residues" evidence="2">
    <location>
        <begin position="889"/>
        <end position="904"/>
    </location>
</feature>
<dbReference type="InterPro" id="IPR001606">
    <property type="entry name" value="ARID_dom"/>
</dbReference>
<feature type="region of interest" description="Disordered" evidence="2">
    <location>
        <begin position="309"/>
        <end position="391"/>
    </location>
</feature>
<organism evidence="4 5">
    <name type="scientific">Mycena citricolor</name>
    <dbReference type="NCBI Taxonomy" id="2018698"/>
    <lineage>
        <taxon>Eukaryota</taxon>
        <taxon>Fungi</taxon>
        <taxon>Dikarya</taxon>
        <taxon>Basidiomycota</taxon>
        <taxon>Agaricomycotina</taxon>
        <taxon>Agaricomycetes</taxon>
        <taxon>Agaricomycetidae</taxon>
        <taxon>Agaricales</taxon>
        <taxon>Marasmiineae</taxon>
        <taxon>Mycenaceae</taxon>
        <taxon>Mycena</taxon>
    </lineage>
</organism>
<feature type="compositionally biased region" description="Pro residues" evidence="2">
    <location>
        <begin position="911"/>
        <end position="921"/>
    </location>
</feature>
<dbReference type="PROSITE" id="PS51011">
    <property type="entry name" value="ARID"/>
    <property type="match status" value="1"/>
</dbReference>
<evidence type="ECO:0000313" key="5">
    <source>
        <dbReference type="Proteomes" id="UP001295794"/>
    </source>
</evidence>
<dbReference type="Pfam" id="PF01388">
    <property type="entry name" value="ARID"/>
    <property type="match status" value="1"/>
</dbReference>
<gene>
    <name evidence="4" type="ORF">MYCIT1_LOCUS12073</name>
</gene>
<name>A0AAD2H609_9AGAR</name>
<dbReference type="Gene3D" id="1.10.150.60">
    <property type="entry name" value="ARID DNA-binding domain"/>
    <property type="match status" value="1"/>
</dbReference>
<keyword evidence="5" id="KW-1185">Reference proteome</keyword>
<sequence length="1120" mass="122657">MADRYNMLPAGFPQGVVQHQQLGQQMGQSHLQLQQQQQDNHNQPFPDQWPQMQQMQNQFRPGSNPMDPSHLNPQVAELMRSQQLSRAGQQPQPQAQFPLHQSSPQSFPDGVNQQQPGQSHSNFQNMNPSMQALNNRNNMMQSFQQPNNPATHRQLELMALAHSQQPQNGSMNFPNRMQHQAAVGGQANGMGSGQAPQAESFLSPVMQPNLDGMRRPSPSGPMQPGVPPNGGGPAHPNRATYATLQERAANLKNIITNQENQLVQLTSQRTRMGDASFMERVRDLSADLKNRKEYYARLIHFLKQMSQQQQQLQGQVNGQGGGNMPMNQPPPPPPAWMSNPSQPQVPFNTPSNSTPPGHGPPAGHGSPQMRPTPPAVGPVPPRGGPSSAQFPNSLAAAAGELRIPPLERSRFEQVYKNFCTQRNIVHNPRMLMIEARQLDLYELHSHVMQEGGLQAIVQKELWSTIGGRMGFVQFPGTDQEPPKSGPMVAQQLFHIYKEYLASFDNVYISTVMESRRKAEAVNATQRIVPGAAGNAGPQLPIQHVNQQQMQMIMSYAHLSAAELRRRNIPENMIMFVENHRATLARNAAEQGNFRHQLAGPREQTGMNPGFPPSGAMMSGNVNRPFPGPHGPMAELMNGPGGLLASITRPSRETVQAAINTITKLKQEFSPERMMQNVPPIEIPPEQRADYNTLLEQLHRASTDLDQKLPMLCATLKREEIIRRLVIIVQTAYQQRAMISSGSTRYLVTLDSLRLMLAQVQQMNENFSVILANLVNKPAGQGNPVPGPLPGQMPGPIPGQMPAQMPGQIPAQLPGQISGQMSGSMSGPMPPRPGPIPPASAPSAARPMNLRDPPIRKTKTPGAPSPAAPSPTPPPSTPRDMASPQAPKSPKGKGKSKVTPKRKPSNAKPASTPVPMPEPVTAPSPGKRAREEDSSPPQSIPGPSSMVEPSPPKRQKTEWDGPPSESLKARADQFDKARTEEDSATLLEQMTELFKMASDSSGQDSGITRDFSETLDTIFKDFGGPDEFVEFFDFSSFGPDEDAAESESKAATPDLVSSTSSTNPSPESLSETDPKPEDYNDFLRLGVWKEVDGGESAHFHSGQWKWDSPMQTLEQPWAVHP</sequence>
<evidence type="ECO:0000259" key="3">
    <source>
        <dbReference type="PROSITE" id="PS51011"/>
    </source>
</evidence>
<feature type="region of interest" description="Disordered" evidence="2">
    <location>
        <begin position="206"/>
        <end position="238"/>
    </location>
</feature>
<evidence type="ECO:0000256" key="1">
    <source>
        <dbReference type="SAM" id="Coils"/>
    </source>
</evidence>
<dbReference type="SUPFAM" id="SSF46774">
    <property type="entry name" value="ARID-like"/>
    <property type="match status" value="1"/>
</dbReference>
<accession>A0AAD2H609</accession>
<feature type="compositionally biased region" description="Low complexity" evidence="2">
    <location>
        <begin position="1056"/>
        <end position="1070"/>
    </location>
</feature>
<dbReference type="CDD" id="cd16100">
    <property type="entry name" value="ARID"/>
    <property type="match status" value="1"/>
</dbReference>
<reference evidence="4" key="1">
    <citation type="submission" date="2023-11" db="EMBL/GenBank/DDBJ databases">
        <authorList>
            <person name="De Vega J J."/>
            <person name="De Vega J J."/>
        </authorList>
    </citation>
    <scope>NUCLEOTIDE SEQUENCE</scope>
</reference>